<dbReference type="Proteomes" id="UP000002634">
    <property type="component" value="Chromosome"/>
</dbReference>
<proteinExistence type="predicted"/>
<dbReference type="KEGG" id="etr:ETAE_2494"/>
<name>A0AAU8P601_EDWPI</name>
<reference evidence="1 2" key="1">
    <citation type="journal article" date="2009" name="PLoS ONE">
        <title>Genome sequence of the versatile fish pathogen Edwardsiella tarda provides insights into its adaptation to broad host ranges and intracellular niches.</title>
        <authorList>
            <person name="Wang Q."/>
            <person name="Yang M."/>
            <person name="Xiao J."/>
            <person name="Wu H."/>
            <person name="Wang X."/>
            <person name="Lv Y."/>
            <person name="Xu L."/>
            <person name="Zheng H."/>
            <person name="Wang S."/>
            <person name="Zhao G."/>
            <person name="Liu Q."/>
            <person name="Zhang Y."/>
        </authorList>
    </citation>
    <scope>NUCLEOTIDE SEQUENCE [LARGE SCALE GENOMIC DNA]</scope>
    <source>
        <strain evidence="2">EIB202 / CCTCC M208068</strain>
    </source>
</reference>
<dbReference type="AlphaFoldDB" id="A0AAU8P601"/>
<accession>A0AAU8P601</accession>
<organism evidence="1 2">
    <name type="scientific">Edwardsiella piscicida</name>
    <dbReference type="NCBI Taxonomy" id="1263550"/>
    <lineage>
        <taxon>Bacteria</taxon>
        <taxon>Pseudomonadati</taxon>
        <taxon>Pseudomonadota</taxon>
        <taxon>Gammaproteobacteria</taxon>
        <taxon>Enterobacterales</taxon>
        <taxon>Hafniaceae</taxon>
        <taxon>Edwardsiella</taxon>
    </lineage>
</organism>
<protein>
    <submittedName>
        <fullName evidence="1">Uncharacterized protein</fullName>
    </submittedName>
</protein>
<gene>
    <name evidence="1" type="ordered locus">ETAE_2494</name>
</gene>
<evidence type="ECO:0000313" key="2">
    <source>
        <dbReference type="Proteomes" id="UP000002634"/>
    </source>
</evidence>
<dbReference type="EMBL" id="CP001135">
    <property type="protein sequence ID" value="ACY85329.1"/>
    <property type="molecule type" value="Genomic_DNA"/>
</dbReference>
<sequence length="68" mass="7975">MRATPRINRLSNTLMTLKKPRQGAGKRRAAVIFRRHHNLRARRHHLVFLLKIDIIFDIPPTGSPDERL</sequence>
<evidence type="ECO:0000313" key="1">
    <source>
        <dbReference type="EMBL" id="ACY85329.1"/>
    </source>
</evidence>
<keyword evidence="2" id="KW-1185">Reference proteome</keyword>